<evidence type="ECO:0000256" key="4">
    <source>
        <dbReference type="ARBA" id="ARBA00022741"/>
    </source>
</evidence>
<dbReference type="PROSITE" id="PS50006">
    <property type="entry name" value="FHA_DOMAIN"/>
    <property type="match status" value="1"/>
</dbReference>
<sequence>MCGAGEPLGRRGEPAGSRFLLSRGRAAAAVFELNRGEKATIGRAFHSDVVIKSKQISGHHVELFFPLEASQPSLLLARDVSTNGTGFRLAHDAEFVALDRGRAQLLPHGAELLLPLRVPGAAKAEADAAQVRLTVRYLHAVEGPCMAPPPDRRLPDAWMGPGSAGRWRYSECLGEGGLGFVYLVYDMVGDLGAVALKVSKWGHKSHGLGAPRESWEVYTMHREAQWSQQCLHNQDDPRYDAKLASLFVRYLEDHTGFPPPADPAEFHAVRAAYEQPGLDWRQDPYVVMELALGEVLSSAKPEETFSAEERCAVTHQAAEALVYLGRFGLLHRDFRTANIHVARRGGRCRIKVLDLGLLIRADPGAATSTNVAVKALWDRRQREYDWVPPEVFGRPPRNFALPAHSFDVYSLAVLIMRLHGGKSWARKVLQGRAAHDDRLRQRLREKGLDADQLAE</sequence>
<protein>
    <recommendedName>
        <fullName evidence="1">non-specific serine/threonine protein kinase</fullName>
        <ecNumber evidence="1">2.7.11.1</ecNumber>
    </recommendedName>
</protein>
<dbReference type="SMART" id="SM00220">
    <property type="entry name" value="S_TKc"/>
    <property type="match status" value="1"/>
</dbReference>
<dbReference type="Proteomes" id="UP001189429">
    <property type="component" value="Unassembled WGS sequence"/>
</dbReference>
<evidence type="ECO:0000313" key="11">
    <source>
        <dbReference type="EMBL" id="CAK0904994.1"/>
    </source>
</evidence>
<accession>A0ABN9XXX1</accession>
<evidence type="ECO:0000259" key="9">
    <source>
        <dbReference type="PROSITE" id="PS50006"/>
    </source>
</evidence>
<keyword evidence="5" id="KW-0418">Kinase</keyword>
<dbReference type="Pfam" id="PF00498">
    <property type="entry name" value="FHA"/>
    <property type="match status" value="1"/>
</dbReference>
<evidence type="ECO:0000256" key="8">
    <source>
        <dbReference type="ARBA" id="ARBA00048679"/>
    </source>
</evidence>
<dbReference type="InterPro" id="IPR000719">
    <property type="entry name" value="Prot_kinase_dom"/>
</dbReference>
<keyword evidence="4" id="KW-0547">Nucleotide-binding</keyword>
<comment type="catalytic activity">
    <reaction evidence="7">
        <text>L-threonyl-[protein] + ATP = O-phospho-L-threonyl-[protein] + ADP + H(+)</text>
        <dbReference type="Rhea" id="RHEA:46608"/>
        <dbReference type="Rhea" id="RHEA-COMP:11060"/>
        <dbReference type="Rhea" id="RHEA-COMP:11605"/>
        <dbReference type="ChEBI" id="CHEBI:15378"/>
        <dbReference type="ChEBI" id="CHEBI:30013"/>
        <dbReference type="ChEBI" id="CHEBI:30616"/>
        <dbReference type="ChEBI" id="CHEBI:61977"/>
        <dbReference type="ChEBI" id="CHEBI:456216"/>
        <dbReference type="EC" id="2.7.11.1"/>
    </reaction>
</comment>
<dbReference type="CDD" id="cd00060">
    <property type="entry name" value="FHA"/>
    <property type="match status" value="1"/>
</dbReference>
<keyword evidence="12" id="KW-1185">Reference proteome</keyword>
<evidence type="ECO:0000256" key="2">
    <source>
        <dbReference type="ARBA" id="ARBA00022527"/>
    </source>
</evidence>
<evidence type="ECO:0000256" key="3">
    <source>
        <dbReference type="ARBA" id="ARBA00022679"/>
    </source>
</evidence>
<evidence type="ECO:0000256" key="6">
    <source>
        <dbReference type="ARBA" id="ARBA00022840"/>
    </source>
</evidence>
<gene>
    <name evidence="11" type="ORF">PCOR1329_LOCUS80857</name>
</gene>
<keyword evidence="6" id="KW-0067">ATP-binding</keyword>
<dbReference type="PANTHER" id="PTHR24361:SF433">
    <property type="entry name" value="PROTEIN KINASE DOMAIN-CONTAINING PROTEIN"/>
    <property type="match status" value="1"/>
</dbReference>
<evidence type="ECO:0000259" key="10">
    <source>
        <dbReference type="PROSITE" id="PS50011"/>
    </source>
</evidence>
<proteinExistence type="predicted"/>
<comment type="catalytic activity">
    <reaction evidence="8">
        <text>L-seryl-[protein] + ATP = O-phospho-L-seryl-[protein] + ADP + H(+)</text>
        <dbReference type="Rhea" id="RHEA:17989"/>
        <dbReference type="Rhea" id="RHEA-COMP:9863"/>
        <dbReference type="Rhea" id="RHEA-COMP:11604"/>
        <dbReference type="ChEBI" id="CHEBI:15378"/>
        <dbReference type="ChEBI" id="CHEBI:29999"/>
        <dbReference type="ChEBI" id="CHEBI:30616"/>
        <dbReference type="ChEBI" id="CHEBI:83421"/>
        <dbReference type="ChEBI" id="CHEBI:456216"/>
        <dbReference type="EC" id="2.7.11.1"/>
    </reaction>
</comment>
<evidence type="ECO:0000256" key="1">
    <source>
        <dbReference type="ARBA" id="ARBA00012513"/>
    </source>
</evidence>
<dbReference type="InterPro" id="IPR053235">
    <property type="entry name" value="Ser_Thr_kinase"/>
</dbReference>
<dbReference type="PANTHER" id="PTHR24361">
    <property type="entry name" value="MITOGEN-ACTIVATED KINASE KINASE KINASE"/>
    <property type="match status" value="1"/>
</dbReference>
<keyword evidence="3" id="KW-0808">Transferase</keyword>
<evidence type="ECO:0000256" key="7">
    <source>
        <dbReference type="ARBA" id="ARBA00047899"/>
    </source>
</evidence>
<feature type="non-terminal residue" evidence="11">
    <location>
        <position position="455"/>
    </location>
</feature>
<dbReference type="Pfam" id="PF00069">
    <property type="entry name" value="Pkinase"/>
    <property type="match status" value="1"/>
</dbReference>
<reference evidence="11" key="1">
    <citation type="submission" date="2023-10" db="EMBL/GenBank/DDBJ databases">
        <authorList>
            <person name="Chen Y."/>
            <person name="Shah S."/>
            <person name="Dougan E. K."/>
            <person name="Thang M."/>
            <person name="Chan C."/>
        </authorList>
    </citation>
    <scope>NUCLEOTIDE SEQUENCE [LARGE SCALE GENOMIC DNA]</scope>
</reference>
<name>A0ABN9XXX1_9DINO</name>
<evidence type="ECO:0000256" key="5">
    <source>
        <dbReference type="ARBA" id="ARBA00022777"/>
    </source>
</evidence>
<dbReference type="SUPFAM" id="SSF56112">
    <property type="entry name" value="Protein kinase-like (PK-like)"/>
    <property type="match status" value="1"/>
</dbReference>
<organism evidence="11 12">
    <name type="scientific">Prorocentrum cordatum</name>
    <dbReference type="NCBI Taxonomy" id="2364126"/>
    <lineage>
        <taxon>Eukaryota</taxon>
        <taxon>Sar</taxon>
        <taxon>Alveolata</taxon>
        <taxon>Dinophyceae</taxon>
        <taxon>Prorocentrales</taxon>
        <taxon>Prorocentraceae</taxon>
        <taxon>Prorocentrum</taxon>
    </lineage>
</organism>
<dbReference type="Gene3D" id="2.60.200.20">
    <property type="match status" value="1"/>
</dbReference>
<evidence type="ECO:0000313" key="12">
    <source>
        <dbReference type="Proteomes" id="UP001189429"/>
    </source>
</evidence>
<dbReference type="EC" id="2.7.11.1" evidence="1"/>
<feature type="domain" description="Protein kinase" evidence="10">
    <location>
        <begin position="167"/>
        <end position="455"/>
    </location>
</feature>
<dbReference type="InterPro" id="IPR000253">
    <property type="entry name" value="FHA_dom"/>
</dbReference>
<dbReference type="Gene3D" id="1.10.510.10">
    <property type="entry name" value="Transferase(Phosphotransferase) domain 1"/>
    <property type="match status" value="1"/>
</dbReference>
<dbReference type="EMBL" id="CAUYUJ010021499">
    <property type="protein sequence ID" value="CAK0904994.1"/>
    <property type="molecule type" value="Genomic_DNA"/>
</dbReference>
<dbReference type="SUPFAM" id="SSF49879">
    <property type="entry name" value="SMAD/FHA domain"/>
    <property type="match status" value="1"/>
</dbReference>
<feature type="domain" description="FHA" evidence="9">
    <location>
        <begin position="39"/>
        <end position="85"/>
    </location>
</feature>
<dbReference type="InterPro" id="IPR011009">
    <property type="entry name" value="Kinase-like_dom_sf"/>
</dbReference>
<comment type="caution">
    <text evidence="11">The sequence shown here is derived from an EMBL/GenBank/DDBJ whole genome shotgun (WGS) entry which is preliminary data.</text>
</comment>
<dbReference type="InterPro" id="IPR008984">
    <property type="entry name" value="SMAD_FHA_dom_sf"/>
</dbReference>
<keyword evidence="2" id="KW-0723">Serine/threonine-protein kinase</keyword>
<dbReference type="PROSITE" id="PS50011">
    <property type="entry name" value="PROTEIN_KINASE_DOM"/>
    <property type="match status" value="1"/>
</dbReference>